<dbReference type="AlphaFoldDB" id="A0A919D2N9"/>
<gene>
    <name evidence="2" type="ORF">GCM10010339_42560</name>
</gene>
<protein>
    <recommendedName>
        <fullName evidence="4">4-hydroxy-3-methylbut-2-enyl diphosphate reductase</fullName>
    </recommendedName>
</protein>
<feature type="region of interest" description="Disordered" evidence="1">
    <location>
        <begin position="359"/>
        <end position="380"/>
    </location>
</feature>
<evidence type="ECO:0000256" key="1">
    <source>
        <dbReference type="SAM" id="MobiDB-lite"/>
    </source>
</evidence>
<proteinExistence type="predicted"/>
<accession>A0A919D2N9</accession>
<reference evidence="2" key="1">
    <citation type="journal article" date="2014" name="Int. J. Syst. Evol. Microbiol.">
        <title>Complete genome sequence of Corynebacterium casei LMG S-19264T (=DSM 44701T), isolated from a smear-ripened cheese.</title>
        <authorList>
            <consortium name="US DOE Joint Genome Institute (JGI-PGF)"/>
            <person name="Walter F."/>
            <person name="Albersmeier A."/>
            <person name="Kalinowski J."/>
            <person name="Ruckert C."/>
        </authorList>
    </citation>
    <scope>NUCLEOTIDE SEQUENCE</scope>
    <source>
        <strain evidence="2">JCM 4714</strain>
    </source>
</reference>
<dbReference type="RefSeq" id="WP_189954677.1">
    <property type="nucleotide sequence ID" value="NZ_BMVG01000009.1"/>
</dbReference>
<keyword evidence="3" id="KW-1185">Reference proteome</keyword>
<evidence type="ECO:0008006" key="4">
    <source>
        <dbReference type="Google" id="ProtNLM"/>
    </source>
</evidence>
<name>A0A919D2N9_9ACTN</name>
<dbReference type="EMBL" id="BMVG01000009">
    <property type="protein sequence ID" value="GHE05675.1"/>
    <property type="molecule type" value="Genomic_DNA"/>
</dbReference>
<evidence type="ECO:0000313" key="3">
    <source>
        <dbReference type="Proteomes" id="UP000655443"/>
    </source>
</evidence>
<reference evidence="2" key="2">
    <citation type="submission" date="2020-09" db="EMBL/GenBank/DDBJ databases">
        <authorList>
            <person name="Sun Q."/>
            <person name="Ohkuma M."/>
        </authorList>
    </citation>
    <scope>NUCLEOTIDE SEQUENCE</scope>
    <source>
        <strain evidence="2">JCM 4714</strain>
    </source>
</reference>
<dbReference type="Proteomes" id="UP000655443">
    <property type="component" value="Unassembled WGS sequence"/>
</dbReference>
<evidence type="ECO:0000313" key="2">
    <source>
        <dbReference type="EMBL" id="GHE05675.1"/>
    </source>
</evidence>
<sequence length="380" mass="40220">MNRTARSEVLHSASFHVTPGTLAVATAFRHPTRGTVDCPAHHLLAAHIGRSGFAAVPRPFPEEGLGSGLVSAPTTVFCVTYQRPGGGYRGFALAARSDDTAAVRLAHRQSESWRAVLRTRRVLYVVAHDTPRPSPNAPVPAQTPGGSRTPWRTCGCPAGVACPAAGDAERSLRRFLDRGDEVVVVGAPASGSGTWPDETYGKSIRAVETARQAESLDAADPDRLAFVVAPGALVPEAVHILTVLRRRHPRIRGQHPSEWCSTLDDLRTAVGSALAQSELLLIAGPDAGPVTRAATTLAARTEVAVRDVPALHSLRPQDTDAATITVLDTTADGWGRRQVGQALDGLGPASHLRRQVRTLAEPPSPAPTPHHEQTDATDTT</sequence>
<organism evidence="2 3">
    <name type="scientific">Streptomyces alanosinicus</name>
    <dbReference type="NCBI Taxonomy" id="68171"/>
    <lineage>
        <taxon>Bacteria</taxon>
        <taxon>Bacillati</taxon>
        <taxon>Actinomycetota</taxon>
        <taxon>Actinomycetes</taxon>
        <taxon>Kitasatosporales</taxon>
        <taxon>Streptomycetaceae</taxon>
        <taxon>Streptomyces</taxon>
    </lineage>
</organism>
<comment type="caution">
    <text evidence="2">The sequence shown here is derived from an EMBL/GenBank/DDBJ whole genome shotgun (WGS) entry which is preliminary data.</text>
</comment>